<reference evidence="6" key="1">
    <citation type="submission" date="2024-02" db="EMBL/GenBank/DDBJ databases">
        <title>Tomenella chthoni gen. nov. sp. nov., a member of the family Jonesiaceae isolated from bat guano.</title>
        <authorList>
            <person name="Miller S.L."/>
            <person name="King J."/>
            <person name="Sankaranarayanan K."/>
            <person name="Lawson P.A."/>
        </authorList>
    </citation>
    <scope>NUCLEOTIDE SEQUENCE</scope>
    <source>
        <strain evidence="6">BS-20</strain>
    </source>
</reference>
<gene>
    <name evidence="6" type="ORF">V5R04_14720</name>
</gene>
<evidence type="ECO:0000313" key="6">
    <source>
        <dbReference type="EMBL" id="XBH21445.1"/>
    </source>
</evidence>
<feature type="transmembrane region" description="Helical" evidence="5">
    <location>
        <begin position="42"/>
        <end position="61"/>
    </location>
</feature>
<comment type="subcellular location">
    <subcellularLocation>
        <location evidence="1">Membrane</location>
        <topology evidence="1">Multi-pass membrane protein</topology>
    </subcellularLocation>
</comment>
<evidence type="ECO:0008006" key="7">
    <source>
        <dbReference type="Google" id="ProtNLM"/>
    </source>
</evidence>
<evidence type="ECO:0000256" key="1">
    <source>
        <dbReference type="ARBA" id="ARBA00004141"/>
    </source>
</evidence>
<proteinExistence type="predicted"/>
<evidence type="ECO:0000256" key="4">
    <source>
        <dbReference type="ARBA" id="ARBA00023136"/>
    </source>
</evidence>
<name>A0AAU7DUU1_9MICO</name>
<keyword evidence="3 5" id="KW-1133">Transmembrane helix</keyword>
<dbReference type="InterPro" id="IPR023271">
    <property type="entry name" value="Aquaporin-like"/>
</dbReference>
<evidence type="ECO:0000256" key="3">
    <source>
        <dbReference type="ARBA" id="ARBA00022989"/>
    </source>
</evidence>
<organism evidence="6">
    <name type="scientific">Jonesiaceae bacterium BS-20</name>
    <dbReference type="NCBI Taxonomy" id="3120821"/>
    <lineage>
        <taxon>Bacteria</taxon>
        <taxon>Bacillati</taxon>
        <taxon>Actinomycetota</taxon>
        <taxon>Actinomycetes</taxon>
        <taxon>Micrococcales</taxon>
        <taxon>Jonesiaceae</taxon>
    </lineage>
</organism>
<dbReference type="EMBL" id="CP146203">
    <property type="protein sequence ID" value="XBH21445.1"/>
    <property type="molecule type" value="Genomic_DNA"/>
</dbReference>
<protein>
    <recommendedName>
        <fullName evidence="7">Aquaporin</fullName>
    </recommendedName>
</protein>
<dbReference type="AlphaFoldDB" id="A0AAU7DUU1"/>
<sequence>MDSTMASCLAAEFLGTAVLAFGGCGAAIFSAKVLVDVDGSTINMGIGFLCVASGFASNGYGERSPDG</sequence>
<keyword evidence="2 5" id="KW-0812">Transmembrane</keyword>
<evidence type="ECO:0000256" key="5">
    <source>
        <dbReference type="SAM" id="Phobius"/>
    </source>
</evidence>
<accession>A0AAU7DUU1</accession>
<evidence type="ECO:0000256" key="2">
    <source>
        <dbReference type="ARBA" id="ARBA00022692"/>
    </source>
</evidence>
<keyword evidence="4 5" id="KW-0472">Membrane</keyword>
<dbReference type="SUPFAM" id="SSF81338">
    <property type="entry name" value="Aquaporin-like"/>
    <property type="match status" value="1"/>
</dbReference>
<dbReference type="GO" id="GO:0016020">
    <property type="term" value="C:membrane"/>
    <property type="evidence" value="ECO:0007669"/>
    <property type="project" value="UniProtKB-SubCell"/>
</dbReference>